<dbReference type="RefSeq" id="WP_207064298.1">
    <property type="nucleotide sequence ID" value="NZ_BAABLE010000011.1"/>
</dbReference>
<dbReference type="Gene3D" id="1.10.3210.10">
    <property type="entry name" value="Hypothetical protein af1432"/>
    <property type="match status" value="1"/>
</dbReference>
<evidence type="ECO:0000259" key="2">
    <source>
        <dbReference type="PROSITE" id="PS51832"/>
    </source>
</evidence>
<keyword evidence="3" id="KW-0808">Transferase</keyword>
<dbReference type="SMART" id="SM00471">
    <property type="entry name" value="HDc"/>
    <property type="match status" value="1"/>
</dbReference>
<dbReference type="Proteomes" id="UP000561045">
    <property type="component" value="Unassembled WGS sequence"/>
</dbReference>
<comment type="caution">
    <text evidence="3">The sequence shown here is derived from an EMBL/GenBank/DDBJ whole genome shotgun (WGS) entry which is preliminary data.</text>
</comment>
<evidence type="ECO:0000313" key="4">
    <source>
        <dbReference type="Proteomes" id="UP000561045"/>
    </source>
</evidence>
<dbReference type="NCBIfam" id="TIGR00277">
    <property type="entry name" value="HDIG"/>
    <property type="match status" value="1"/>
</dbReference>
<protein>
    <submittedName>
        <fullName evidence="3">Putative nucleotidyltransferase with HDIG domain</fullName>
    </submittedName>
</protein>
<dbReference type="PANTHER" id="PTHR45228:SF8">
    <property type="entry name" value="TWO-COMPONENT RESPONSE REGULATOR-RELATED"/>
    <property type="match status" value="1"/>
</dbReference>
<dbReference type="InterPro" id="IPR037522">
    <property type="entry name" value="HD_GYP_dom"/>
</dbReference>
<proteinExistence type="predicted"/>
<dbReference type="AlphaFoldDB" id="A0A840BLV5"/>
<dbReference type="SUPFAM" id="SSF109604">
    <property type="entry name" value="HD-domain/PDEase-like"/>
    <property type="match status" value="1"/>
</dbReference>
<dbReference type="PANTHER" id="PTHR45228">
    <property type="entry name" value="CYCLIC DI-GMP PHOSPHODIESTERASE TM_0186-RELATED"/>
    <property type="match status" value="1"/>
</dbReference>
<dbReference type="CDD" id="cd00077">
    <property type="entry name" value="HDc"/>
    <property type="match status" value="1"/>
</dbReference>
<organism evidence="3 4">
    <name type="scientific">Niveibacterium umoris</name>
    <dbReference type="NCBI Taxonomy" id="1193620"/>
    <lineage>
        <taxon>Bacteria</taxon>
        <taxon>Pseudomonadati</taxon>
        <taxon>Pseudomonadota</taxon>
        <taxon>Betaproteobacteria</taxon>
        <taxon>Rhodocyclales</taxon>
        <taxon>Rhodocyclaceae</taxon>
        <taxon>Niveibacterium</taxon>
    </lineage>
</organism>
<feature type="domain" description="HD-GYP" evidence="2">
    <location>
        <begin position="5"/>
        <end position="201"/>
    </location>
</feature>
<dbReference type="EMBL" id="JACIET010000001">
    <property type="protein sequence ID" value="MBB4011866.1"/>
    <property type="molecule type" value="Genomic_DNA"/>
</dbReference>
<dbReference type="PROSITE" id="PS51832">
    <property type="entry name" value="HD_GYP"/>
    <property type="match status" value="1"/>
</dbReference>
<evidence type="ECO:0000313" key="3">
    <source>
        <dbReference type="EMBL" id="MBB4011866.1"/>
    </source>
</evidence>
<sequence>MTQDQFDAFIAAGKSLVVAIDERDTVTSRHLNRVATLAEYLALHCGTSETDARRARAAGQLHDIGKIAIPDAVLFKDGPLTHEEWSIMQSHSAIGQRILIASENPHLASIADIVRNHHEHFDGSGYPDGLAGDEIPLLARIVSLADAYDAMASPRPYRPLQAHTRIMSILSSEVGTKWDASLFDALTGVFDNNPWLAAPLA</sequence>
<reference evidence="3 4" key="1">
    <citation type="submission" date="2020-08" db="EMBL/GenBank/DDBJ databases">
        <title>Genomic Encyclopedia of Type Strains, Phase IV (KMG-IV): sequencing the most valuable type-strain genomes for metagenomic binning, comparative biology and taxonomic classification.</title>
        <authorList>
            <person name="Goeker M."/>
        </authorList>
    </citation>
    <scope>NUCLEOTIDE SEQUENCE [LARGE SCALE GENOMIC DNA]</scope>
    <source>
        <strain evidence="3 4">DSM 106739</strain>
    </source>
</reference>
<dbReference type="InterPro" id="IPR003607">
    <property type="entry name" value="HD/PDEase_dom"/>
</dbReference>
<dbReference type="InterPro" id="IPR052020">
    <property type="entry name" value="Cyclic_di-GMP/3'3'-cGAMP_PDE"/>
</dbReference>
<feature type="domain" description="HD" evidence="1">
    <location>
        <begin position="27"/>
        <end position="151"/>
    </location>
</feature>
<dbReference type="GO" id="GO:0008081">
    <property type="term" value="F:phosphoric diester hydrolase activity"/>
    <property type="evidence" value="ECO:0007669"/>
    <property type="project" value="UniProtKB-ARBA"/>
</dbReference>
<dbReference type="GO" id="GO:0016740">
    <property type="term" value="F:transferase activity"/>
    <property type="evidence" value="ECO:0007669"/>
    <property type="project" value="UniProtKB-KW"/>
</dbReference>
<keyword evidence="4" id="KW-1185">Reference proteome</keyword>
<accession>A0A840BLV5</accession>
<gene>
    <name evidence="3" type="ORF">GGR36_001174</name>
</gene>
<dbReference type="PROSITE" id="PS51831">
    <property type="entry name" value="HD"/>
    <property type="match status" value="1"/>
</dbReference>
<dbReference type="InterPro" id="IPR006675">
    <property type="entry name" value="HDIG_dom"/>
</dbReference>
<evidence type="ECO:0000259" key="1">
    <source>
        <dbReference type="PROSITE" id="PS51831"/>
    </source>
</evidence>
<name>A0A840BLV5_9RHOO</name>
<dbReference type="InterPro" id="IPR006674">
    <property type="entry name" value="HD_domain"/>
</dbReference>
<dbReference type="Pfam" id="PF13487">
    <property type="entry name" value="HD_5"/>
    <property type="match status" value="1"/>
</dbReference>